<reference evidence="6" key="1">
    <citation type="submission" date="2017-07" db="EMBL/GenBank/DDBJ databases">
        <authorList>
            <person name="Varghese N."/>
            <person name="Submissions S."/>
        </authorList>
    </citation>
    <scope>NUCLEOTIDE SEQUENCE [LARGE SCALE GENOMIC DNA]</scope>
    <source>
        <strain evidence="6">NLAE-zl-C134</strain>
    </source>
</reference>
<dbReference type="CDD" id="cd01392">
    <property type="entry name" value="HTH_LacI"/>
    <property type="match status" value="1"/>
</dbReference>
<accession>A0A315ZQI0</accession>
<gene>
    <name evidence="5" type="ORF">SAMN05216529_11631</name>
</gene>
<dbReference type="CDD" id="cd06267">
    <property type="entry name" value="PBP1_LacI_sugar_binding-like"/>
    <property type="match status" value="1"/>
</dbReference>
<dbReference type="SUPFAM" id="SSF53822">
    <property type="entry name" value="Periplasmic binding protein-like I"/>
    <property type="match status" value="2"/>
</dbReference>
<dbReference type="Gene3D" id="1.10.260.40">
    <property type="entry name" value="lambda repressor-like DNA-binding domains"/>
    <property type="match status" value="1"/>
</dbReference>
<dbReference type="GO" id="GO:0000976">
    <property type="term" value="F:transcription cis-regulatory region binding"/>
    <property type="evidence" value="ECO:0007669"/>
    <property type="project" value="TreeGrafter"/>
</dbReference>
<dbReference type="InterPro" id="IPR025997">
    <property type="entry name" value="SBP_2_dom"/>
</dbReference>
<dbReference type="RefSeq" id="WP_109713903.1">
    <property type="nucleotide sequence ID" value="NZ_QGDS01000016.1"/>
</dbReference>
<dbReference type="SMART" id="SM00354">
    <property type="entry name" value="HTH_LACI"/>
    <property type="match status" value="1"/>
</dbReference>
<dbReference type="GO" id="GO:0003700">
    <property type="term" value="F:DNA-binding transcription factor activity"/>
    <property type="evidence" value="ECO:0007669"/>
    <property type="project" value="TreeGrafter"/>
</dbReference>
<keyword evidence="1" id="KW-0805">Transcription regulation</keyword>
<evidence type="ECO:0000259" key="4">
    <source>
        <dbReference type="PROSITE" id="PS50932"/>
    </source>
</evidence>
<dbReference type="PANTHER" id="PTHR30146">
    <property type="entry name" value="LACI-RELATED TRANSCRIPTIONAL REPRESSOR"/>
    <property type="match status" value="1"/>
</dbReference>
<keyword evidence="2" id="KW-0238">DNA-binding</keyword>
<dbReference type="AlphaFoldDB" id="A0A315ZQI0"/>
<evidence type="ECO:0000313" key="5">
    <source>
        <dbReference type="EMBL" id="SUQ15770.1"/>
    </source>
</evidence>
<dbReference type="Pfam" id="PF13377">
    <property type="entry name" value="Peripla_BP_3"/>
    <property type="match status" value="1"/>
</dbReference>
<dbReference type="Gene3D" id="3.40.50.2300">
    <property type="match status" value="4"/>
</dbReference>
<sequence>MGVTITEIAKEAGVSIATVSHVLNHTRYVSPELAEKIQQIAEEKGYQPKHNSESAGKKYRMGKSSEIALVIPNTFSIVYTRLVTVLSGLADTKGYILCIYLSNGDKNQEKHVLSELVANRRIAGIILCPVQSDRKAYKKLIQSAKPFVCLERKLEDSESDSVVSDNVQGVREMMEHLINSGHERIALLLEDKCLTTVTERKEGYLQVIREHEIGYDEELIACIQLEEEKQTRECIKRFIKKKVPTAILAGGNTLTLRCLKAMDEMGLECPRDISVAGFGDDEWCELMNPSLTVLTQDTEELGRRAIAILFDRIEQRGPEESSQIKVPMELTVRKSTTSIARGPFGEKVVYPEENLLTDQEIELVKAGNYKVAISFHYTGNEWTRLHEKAIKDSLSTMGVRVLSVADANFDPELQNTQLEGIEMQNPDGVIAVPTDEIKTAGKFKELAKKTKLVFVNNVPYGLNNDNYSCWISVNERENGQNAARILCDHFTGQCDVKIGLLIHGTPFFATKQRDFFAEQVFREEGSNVKLVSRRMFYSIDRTYEVCKRMIQDHPEIQGLYITWERPALQAIRALKELGREDIAITTTDLDYEIASYMARGEMVVGLSSQRPYDQGVAVATAMARALIGRCDHRCIGVAPYMVKASNLEKAWREILKTKMPDIR</sequence>
<dbReference type="SUPFAM" id="SSF47413">
    <property type="entry name" value="lambda repressor-like DNA-binding domains"/>
    <property type="match status" value="1"/>
</dbReference>
<proteinExistence type="predicted"/>
<dbReference type="CDD" id="cd06316">
    <property type="entry name" value="PBP1_ABC_sugar_binding-like"/>
    <property type="match status" value="1"/>
</dbReference>
<feature type="domain" description="HTH lacI-type" evidence="4">
    <location>
        <begin position="3"/>
        <end position="57"/>
    </location>
</feature>
<dbReference type="InterPro" id="IPR028082">
    <property type="entry name" value="Peripla_BP_I"/>
</dbReference>
<name>A0A315ZQI0_9FIRM</name>
<dbReference type="OrthoDB" id="369222at2"/>
<organism evidence="5 6">
    <name type="scientific">Faecalicatena contorta</name>
    <dbReference type="NCBI Taxonomy" id="39482"/>
    <lineage>
        <taxon>Bacteria</taxon>
        <taxon>Bacillati</taxon>
        <taxon>Bacillota</taxon>
        <taxon>Clostridia</taxon>
        <taxon>Lachnospirales</taxon>
        <taxon>Lachnospiraceae</taxon>
        <taxon>Faecalicatena</taxon>
    </lineage>
</organism>
<evidence type="ECO:0000313" key="6">
    <source>
        <dbReference type="Proteomes" id="UP000254051"/>
    </source>
</evidence>
<protein>
    <submittedName>
        <fullName evidence="5">Ribose transport system substrate-binding protein</fullName>
    </submittedName>
</protein>
<dbReference type="EMBL" id="UHJJ01000016">
    <property type="protein sequence ID" value="SUQ15770.1"/>
    <property type="molecule type" value="Genomic_DNA"/>
</dbReference>
<dbReference type="PROSITE" id="PS50932">
    <property type="entry name" value="HTH_LACI_2"/>
    <property type="match status" value="1"/>
</dbReference>
<dbReference type="Proteomes" id="UP000254051">
    <property type="component" value="Unassembled WGS sequence"/>
</dbReference>
<dbReference type="PROSITE" id="PS00356">
    <property type="entry name" value="HTH_LACI_1"/>
    <property type="match status" value="1"/>
</dbReference>
<evidence type="ECO:0000256" key="2">
    <source>
        <dbReference type="ARBA" id="ARBA00023125"/>
    </source>
</evidence>
<dbReference type="PANTHER" id="PTHR30146:SF109">
    <property type="entry name" value="HTH-TYPE TRANSCRIPTIONAL REGULATOR GALS"/>
    <property type="match status" value="1"/>
</dbReference>
<keyword evidence="6" id="KW-1185">Reference proteome</keyword>
<dbReference type="InterPro" id="IPR000843">
    <property type="entry name" value="HTH_LacI"/>
</dbReference>
<evidence type="ECO:0000256" key="1">
    <source>
        <dbReference type="ARBA" id="ARBA00023015"/>
    </source>
</evidence>
<evidence type="ECO:0000256" key="3">
    <source>
        <dbReference type="ARBA" id="ARBA00023163"/>
    </source>
</evidence>
<dbReference type="InterPro" id="IPR010982">
    <property type="entry name" value="Lambda_DNA-bd_dom_sf"/>
</dbReference>
<dbReference type="Pfam" id="PF00356">
    <property type="entry name" value="LacI"/>
    <property type="match status" value="1"/>
</dbReference>
<dbReference type="Pfam" id="PF13407">
    <property type="entry name" value="Peripla_BP_4"/>
    <property type="match status" value="1"/>
</dbReference>
<keyword evidence="3" id="KW-0804">Transcription</keyword>
<dbReference type="InterPro" id="IPR046335">
    <property type="entry name" value="LacI/GalR-like_sensor"/>
</dbReference>